<dbReference type="GO" id="GO:0003824">
    <property type="term" value="F:catalytic activity"/>
    <property type="evidence" value="ECO:0007669"/>
    <property type="project" value="InterPro"/>
</dbReference>
<dbReference type="PANTHER" id="PTHR43211:SF1">
    <property type="entry name" value="BLL6422 PROTEIN"/>
    <property type="match status" value="1"/>
</dbReference>
<comment type="caution">
    <text evidence="2">The sequence shown here is derived from an EMBL/GenBank/DDBJ whole genome shotgun (WGS) entry which is preliminary data.</text>
</comment>
<evidence type="ECO:0000259" key="1">
    <source>
        <dbReference type="Pfam" id="PF18288"/>
    </source>
</evidence>
<dbReference type="AlphaFoldDB" id="A0A1J5RXC9"/>
<dbReference type="PANTHER" id="PTHR43211">
    <property type="entry name" value="FUMARYLACETOACETATE HYDROLASE"/>
    <property type="match status" value="1"/>
</dbReference>
<protein>
    <recommendedName>
        <fullName evidence="1">Fumarylacetoacetase N-terminal domain-containing protein</fullName>
    </recommendedName>
</protein>
<sequence length="268" mass="27447">MKLASLRDGSRDGQLAVVSRDLASAVFVDGITRLQQALDDWAFAAPQLQDLSDALHAGRARHAFAFDPAQCAAPLPRPYGWWVDGGGAAEALHGAHAPLRACGERLDVEPVLVALTDDVARGADAAEALRQLRLLMLVAQPLLDGRPCGERAAAAVAVTPDEFDTASIAELGGAVDVARGGISLGRFEACARLGDAIARHASAAALGAGSAVAVSLVPGGCIAARRGDGATPVWLGEGDVLRVELRSGGRDGRAGGVFGAIERQVARG</sequence>
<dbReference type="EMBL" id="MLJW01000095">
    <property type="protein sequence ID" value="OIR00482.1"/>
    <property type="molecule type" value="Genomic_DNA"/>
</dbReference>
<dbReference type="SUPFAM" id="SSF56529">
    <property type="entry name" value="FAH"/>
    <property type="match status" value="1"/>
</dbReference>
<feature type="domain" description="Fumarylacetoacetase N-terminal" evidence="1">
    <location>
        <begin position="1"/>
        <end position="77"/>
    </location>
</feature>
<organism evidence="2">
    <name type="scientific">mine drainage metagenome</name>
    <dbReference type="NCBI Taxonomy" id="410659"/>
    <lineage>
        <taxon>unclassified sequences</taxon>
        <taxon>metagenomes</taxon>
        <taxon>ecological metagenomes</taxon>
    </lineage>
</organism>
<dbReference type="InterPro" id="IPR036663">
    <property type="entry name" value="Fumarylacetoacetase_C_sf"/>
</dbReference>
<dbReference type="Pfam" id="PF18288">
    <property type="entry name" value="FAA_hydro_N_2"/>
    <property type="match status" value="1"/>
</dbReference>
<accession>A0A1J5RXC9</accession>
<dbReference type="Gene3D" id="3.90.850.10">
    <property type="entry name" value="Fumarylacetoacetase-like, C-terminal domain"/>
    <property type="match status" value="1"/>
</dbReference>
<name>A0A1J5RXC9_9ZZZZ</name>
<dbReference type="InterPro" id="IPR041072">
    <property type="entry name" value="FAA_hydro_N"/>
</dbReference>
<gene>
    <name evidence="2" type="ORF">GALL_175470</name>
</gene>
<reference evidence="2" key="1">
    <citation type="submission" date="2016-10" db="EMBL/GenBank/DDBJ databases">
        <title>Sequence of Gallionella enrichment culture.</title>
        <authorList>
            <person name="Poehlein A."/>
            <person name="Muehling M."/>
            <person name="Daniel R."/>
        </authorList>
    </citation>
    <scope>NUCLEOTIDE SEQUENCE</scope>
</reference>
<proteinExistence type="predicted"/>
<evidence type="ECO:0000313" key="2">
    <source>
        <dbReference type="EMBL" id="OIR00482.1"/>
    </source>
</evidence>